<feature type="domain" description="NADH:quinone oxidoreductase/Mrp antiporter transmembrane" evidence="17">
    <location>
        <begin position="75"/>
        <end position="349"/>
    </location>
</feature>
<evidence type="ECO:0000256" key="8">
    <source>
        <dbReference type="ARBA" id="ARBA00022967"/>
    </source>
</evidence>
<dbReference type="GO" id="GO:0015990">
    <property type="term" value="P:electron transport coupled proton transport"/>
    <property type="evidence" value="ECO:0007669"/>
    <property type="project" value="TreeGrafter"/>
</dbReference>
<geneLocation type="mitochondrion" evidence="18"/>
<feature type="transmembrane region" description="Helical" evidence="16">
    <location>
        <begin position="212"/>
        <end position="230"/>
    </location>
</feature>
<reference evidence="18" key="1">
    <citation type="submission" date="2006-02" db="EMBL/GenBank/DDBJ databases">
        <authorList>
            <person name="Park J.-K."/>
            <person name="Kim K.-H."/>
            <person name="Kang S.-H."/>
            <person name="Eom K.S."/>
            <person name="Cummings M.P."/>
        </authorList>
    </citation>
    <scope>NUCLEOTIDE SEQUENCE</scope>
</reference>
<sequence>MGFICYCVLSLVLLQQSTYNDYIFIGLRFDNLFFILCLLVLFISYFAIVGFIENTLYNVLLLMLSCFFSILCFCANNLLMFWFSYEIAIISILFLLYSDSPYSDRYLAGWYLFAYSFFCGLPLLISILYLFINSGYSGFDASYDHKNSITNFVFWLLFITKIPLAPFHTWLPIVHAEASTITSICLSGYIMKLGLVGVIRFCYNVISEGFIYYYLSFLLLCSIFIFLTSLEELDFKRLLAMLSVSHISIGVVCLGVNTSSSLDKSLSFGLGHGLSAGYFFLLIMVLVCIGGGRDVNGVSNVNSWSISLIWFILIGFCMIASFPPMINFFIEAWLLGNVAKHSGLTILICIYLFFSSLIPLCIMGLGFTRRVSDYSLSFSNKNALLLFNFVWMSVMLIIQ</sequence>
<comment type="similarity">
    <text evidence="2 16">Belongs to the complex I subunit 4 family.</text>
</comment>
<keyword evidence="12 16" id="KW-0830">Ubiquinone</keyword>
<dbReference type="GO" id="GO:0042773">
    <property type="term" value="P:ATP synthesis coupled electron transport"/>
    <property type="evidence" value="ECO:0007669"/>
    <property type="project" value="InterPro"/>
</dbReference>
<feature type="transmembrane region" description="Helical" evidence="16">
    <location>
        <begin position="301"/>
        <end position="322"/>
    </location>
</feature>
<evidence type="ECO:0000256" key="1">
    <source>
        <dbReference type="ARBA" id="ARBA00004225"/>
    </source>
</evidence>
<gene>
    <name evidence="18" type="primary">ND4</name>
</gene>
<dbReference type="PANTHER" id="PTHR43507">
    <property type="entry name" value="NADH-UBIQUINONE OXIDOREDUCTASE CHAIN 4"/>
    <property type="match status" value="1"/>
</dbReference>
<feature type="transmembrane region" description="Helical" evidence="16">
    <location>
        <begin position="342"/>
        <end position="367"/>
    </location>
</feature>
<keyword evidence="6 16" id="KW-0679">Respiratory chain</keyword>
<evidence type="ECO:0000256" key="13">
    <source>
        <dbReference type="ARBA" id="ARBA00023128"/>
    </source>
</evidence>
<dbReference type="InterPro" id="IPR001750">
    <property type="entry name" value="ND/Mrp_TM"/>
</dbReference>
<protein>
    <recommendedName>
        <fullName evidence="4 16">NADH-ubiquinone oxidoreductase chain 4</fullName>
        <ecNumber evidence="3 16">7.1.1.2</ecNumber>
    </recommendedName>
</protein>
<feature type="transmembrane region" description="Helical" evidence="16">
    <location>
        <begin position="32"/>
        <end position="52"/>
    </location>
</feature>
<comment type="catalytic activity">
    <reaction evidence="15 16">
        <text>a ubiquinone + NADH + 5 H(+)(in) = a ubiquinol + NAD(+) + 4 H(+)(out)</text>
        <dbReference type="Rhea" id="RHEA:29091"/>
        <dbReference type="Rhea" id="RHEA-COMP:9565"/>
        <dbReference type="Rhea" id="RHEA-COMP:9566"/>
        <dbReference type="ChEBI" id="CHEBI:15378"/>
        <dbReference type="ChEBI" id="CHEBI:16389"/>
        <dbReference type="ChEBI" id="CHEBI:17976"/>
        <dbReference type="ChEBI" id="CHEBI:57540"/>
        <dbReference type="ChEBI" id="CHEBI:57945"/>
        <dbReference type="EC" id="7.1.1.2"/>
    </reaction>
</comment>
<evidence type="ECO:0000256" key="3">
    <source>
        <dbReference type="ARBA" id="ARBA00012944"/>
    </source>
</evidence>
<comment type="subcellular location">
    <subcellularLocation>
        <location evidence="1 16">Mitochondrion membrane</location>
        <topology evidence="1 16">Multi-pass membrane protein</topology>
    </subcellularLocation>
</comment>
<dbReference type="Pfam" id="PF00361">
    <property type="entry name" value="Proton_antipo_M"/>
    <property type="match status" value="1"/>
</dbReference>
<reference evidence="18" key="2">
    <citation type="journal article" date="2007" name="BMC Evol. Biol.">
        <title>A common origin of complex life cycles in parasitic flatworms: evidence from the complete mitochondrial genome of Microcotyle sebastis (Monogenea: Platyhelminthes).</title>
        <authorList>
            <person name="Park J.K."/>
            <person name="Kim K.H."/>
            <person name="Kang S."/>
            <person name="Kim W."/>
            <person name="Eom K.S."/>
            <person name="Littlewood D.T."/>
        </authorList>
    </citation>
    <scope>NUCLEOTIDE SEQUENCE</scope>
</reference>
<keyword evidence="11 16" id="KW-0520">NAD</keyword>
<comment type="function">
    <text evidence="16">Core subunit of the mitochondrial membrane respiratory chain NADH dehydrogenase (Complex I) which catalyzes electron transfer from NADH through the respiratory chain, using ubiquinone as an electron acceptor. Essential for the catalytic activity and assembly of complex I.</text>
</comment>
<keyword evidence="14 16" id="KW-0472">Membrane</keyword>
<feature type="transmembrane region" description="Helical" evidence="16">
    <location>
        <begin position="82"/>
        <end position="98"/>
    </location>
</feature>
<dbReference type="GO" id="GO:0031966">
    <property type="term" value="C:mitochondrial membrane"/>
    <property type="evidence" value="ECO:0007669"/>
    <property type="project" value="UniProtKB-SubCell"/>
</dbReference>
<feature type="transmembrane region" description="Helical" evidence="16">
    <location>
        <begin position="379"/>
        <end position="398"/>
    </location>
</feature>
<feature type="transmembrane region" description="Helical" evidence="16">
    <location>
        <begin position="59"/>
        <end position="76"/>
    </location>
</feature>
<keyword evidence="5 16" id="KW-0813">Transport</keyword>
<evidence type="ECO:0000256" key="14">
    <source>
        <dbReference type="ARBA" id="ARBA00023136"/>
    </source>
</evidence>
<evidence type="ECO:0000256" key="4">
    <source>
        <dbReference type="ARBA" id="ARBA00021006"/>
    </source>
</evidence>
<evidence type="ECO:0000256" key="16">
    <source>
        <dbReference type="RuleBase" id="RU003297"/>
    </source>
</evidence>
<keyword evidence="8" id="KW-1278">Translocase</keyword>
<feature type="transmembrane region" description="Helical" evidence="16">
    <location>
        <begin position="269"/>
        <end position="289"/>
    </location>
</feature>
<keyword evidence="9 16" id="KW-0249">Electron transport</keyword>
<evidence type="ECO:0000256" key="6">
    <source>
        <dbReference type="ARBA" id="ARBA00022660"/>
    </source>
</evidence>
<feature type="transmembrane region" description="Helical" evidence="16">
    <location>
        <begin position="110"/>
        <end position="132"/>
    </location>
</feature>
<evidence type="ECO:0000259" key="17">
    <source>
        <dbReference type="Pfam" id="PF00361"/>
    </source>
</evidence>
<evidence type="ECO:0000256" key="2">
    <source>
        <dbReference type="ARBA" id="ARBA00009025"/>
    </source>
</evidence>
<name>A3QRH9_MICSE</name>
<evidence type="ECO:0000256" key="5">
    <source>
        <dbReference type="ARBA" id="ARBA00022448"/>
    </source>
</evidence>
<evidence type="ECO:0000256" key="11">
    <source>
        <dbReference type="ARBA" id="ARBA00023027"/>
    </source>
</evidence>
<dbReference type="GO" id="GO:0003954">
    <property type="term" value="F:NADH dehydrogenase activity"/>
    <property type="evidence" value="ECO:0007669"/>
    <property type="project" value="TreeGrafter"/>
</dbReference>
<feature type="transmembrane region" description="Helical" evidence="16">
    <location>
        <begin position="152"/>
        <end position="174"/>
    </location>
</feature>
<dbReference type="GO" id="GO:0008137">
    <property type="term" value="F:NADH dehydrogenase (ubiquinone) activity"/>
    <property type="evidence" value="ECO:0007669"/>
    <property type="project" value="UniProtKB-UniRule"/>
</dbReference>
<dbReference type="AlphaFoldDB" id="A3QRH9"/>
<dbReference type="EMBL" id="DQ412044">
    <property type="protein sequence ID" value="ABF49665.1"/>
    <property type="molecule type" value="Genomic_DNA"/>
</dbReference>
<accession>A3QRH9</accession>
<evidence type="ECO:0000256" key="9">
    <source>
        <dbReference type="ARBA" id="ARBA00022982"/>
    </source>
</evidence>
<dbReference type="EC" id="7.1.1.2" evidence="3 16"/>
<feature type="transmembrane region" description="Helical" evidence="16">
    <location>
        <begin position="237"/>
        <end position="257"/>
    </location>
</feature>
<evidence type="ECO:0000256" key="12">
    <source>
        <dbReference type="ARBA" id="ARBA00023075"/>
    </source>
</evidence>
<evidence type="ECO:0000313" key="18">
    <source>
        <dbReference type="EMBL" id="ABF49665.1"/>
    </source>
</evidence>
<evidence type="ECO:0000256" key="10">
    <source>
        <dbReference type="ARBA" id="ARBA00022989"/>
    </source>
</evidence>
<feature type="transmembrane region" description="Helical" evidence="16">
    <location>
        <begin position="186"/>
        <end position="206"/>
    </location>
</feature>
<dbReference type="GO" id="GO:0048039">
    <property type="term" value="F:ubiquinone binding"/>
    <property type="evidence" value="ECO:0007669"/>
    <property type="project" value="TreeGrafter"/>
</dbReference>
<organism evidence="18">
    <name type="scientific">Microcotyle sebastis</name>
    <name type="common">Parasitic monogenean flatworm</name>
    <dbReference type="NCBI Taxonomy" id="116890"/>
    <lineage>
        <taxon>Eukaryota</taxon>
        <taxon>Metazoa</taxon>
        <taxon>Spiralia</taxon>
        <taxon>Lophotrochozoa</taxon>
        <taxon>Platyhelminthes</taxon>
        <taxon>Monogenea</taxon>
        <taxon>Polyopisthocotylea</taxon>
        <taxon>Mazocraeidea</taxon>
        <taxon>Microcotylidae</taxon>
        <taxon>Microcotyle</taxon>
    </lineage>
</organism>
<proteinExistence type="inferred from homology"/>
<keyword evidence="7 16" id="KW-0812">Transmembrane</keyword>
<evidence type="ECO:0000256" key="15">
    <source>
        <dbReference type="ARBA" id="ARBA00049551"/>
    </source>
</evidence>
<keyword evidence="10 16" id="KW-1133">Transmembrane helix</keyword>
<evidence type="ECO:0000256" key="7">
    <source>
        <dbReference type="ARBA" id="ARBA00022692"/>
    </source>
</evidence>
<keyword evidence="13 16" id="KW-0496">Mitochondrion</keyword>
<dbReference type="InterPro" id="IPR003918">
    <property type="entry name" value="NADH_UbQ_OxRdtase"/>
</dbReference>
<dbReference type="PANTHER" id="PTHR43507:SF20">
    <property type="entry name" value="NADH-UBIQUINONE OXIDOREDUCTASE CHAIN 4"/>
    <property type="match status" value="1"/>
</dbReference>
<dbReference type="PRINTS" id="PR01437">
    <property type="entry name" value="NUOXDRDTASE4"/>
</dbReference>